<dbReference type="InterPro" id="IPR053175">
    <property type="entry name" value="DHMBA_Reg_Transcription_Factor"/>
</dbReference>
<dbReference type="CDD" id="cd00067">
    <property type="entry name" value="GAL4"/>
    <property type="match status" value="1"/>
</dbReference>
<dbReference type="PROSITE" id="PS00463">
    <property type="entry name" value="ZN2_CY6_FUNGAL_1"/>
    <property type="match status" value="1"/>
</dbReference>
<gene>
    <name evidence="4" type="ORF">C8A05DRAFT_45866</name>
</gene>
<dbReference type="InterPro" id="IPR036864">
    <property type="entry name" value="Zn2-C6_fun-type_DNA-bd_sf"/>
</dbReference>
<dbReference type="SMART" id="SM00066">
    <property type="entry name" value="GAL4"/>
    <property type="match status" value="1"/>
</dbReference>
<proteinExistence type="predicted"/>
<dbReference type="EMBL" id="MU855691">
    <property type="protein sequence ID" value="KAK3900248.1"/>
    <property type="molecule type" value="Genomic_DNA"/>
</dbReference>
<feature type="region of interest" description="Disordered" evidence="2">
    <location>
        <begin position="552"/>
        <end position="578"/>
    </location>
</feature>
<dbReference type="Proteomes" id="UP001303889">
    <property type="component" value="Unassembled WGS sequence"/>
</dbReference>
<evidence type="ECO:0000313" key="4">
    <source>
        <dbReference type="EMBL" id="KAK3900248.1"/>
    </source>
</evidence>
<dbReference type="GO" id="GO:0000981">
    <property type="term" value="F:DNA-binding transcription factor activity, RNA polymerase II-specific"/>
    <property type="evidence" value="ECO:0007669"/>
    <property type="project" value="InterPro"/>
</dbReference>
<sequence>MVYCGKASQGCQSCRTRRIKCDRVQPQCTQCVRVRKQCPGYRDQLSLMFRDESTKVMQRAHAQWGVAESSEMGEPSGSSPTPTSPSSSRSRSQMPKATTPRSASLAARGYRTPDGMRRTKEISITPVDRAVRFYIEHYVIGLPDEPKAGEALRGMKWMHSHEMQDIMAAMGMAGLANLTGDKEMNTLAKHHYGLALQTMASLVQRMPGFDLEVVLRAVVMMAMYEVIRGREEPVSPARAHIMGGAAILTTFLNLRQAPAEGPRGLLQMCFSMVASKQGSFQYLSPEPNAVIPTIISTNLEKPLPAPFFEWLSVIDKMASKHDVPSAELLKLVVKFSQLSALVRSQPLVDRHPTTSSVIREALEINDALESWESRQEGSWAVIEEHLEDVFPPEAVFEGCYHVYEDTYTARVWNHYRWAHTMVNQMLLESVDLFPASSASLVTAEQQERSLDRIRRLARDTLVSIPTHYRHPALQPSHWDYFERTKSGTGIGFAGIPTLLFEVKVAVCAPGVSDYYRRWALGMLETAYRDTGMFQARALAGFLRKMLDDEASRSASSASSSPSSVGEGSPDTRGARWTP</sequence>
<organism evidence="4 5">
    <name type="scientific">Staphylotrichum tortipilum</name>
    <dbReference type="NCBI Taxonomy" id="2831512"/>
    <lineage>
        <taxon>Eukaryota</taxon>
        <taxon>Fungi</taxon>
        <taxon>Dikarya</taxon>
        <taxon>Ascomycota</taxon>
        <taxon>Pezizomycotina</taxon>
        <taxon>Sordariomycetes</taxon>
        <taxon>Sordariomycetidae</taxon>
        <taxon>Sordariales</taxon>
        <taxon>Chaetomiaceae</taxon>
        <taxon>Staphylotrichum</taxon>
    </lineage>
</organism>
<dbReference type="GO" id="GO:0008270">
    <property type="term" value="F:zinc ion binding"/>
    <property type="evidence" value="ECO:0007669"/>
    <property type="project" value="InterPro"/>
</dbReference>
<dbReference type="PROSITE" id="PS50048">
    <property type="entry name" value="ZN2_CY6_FUNGAL_2"/>
    <property type="match status" value="1"/>
</dbReference>
<keyword evidence="5" id="KW-1185">Reference proteome</keyword>
<name>A0AAN6MHX4_9PEZI</name>
<dbReference type="Gene3D" id="4.10.240.10">
    <property type="entry name" value="Zn(2)-C6 fungal-type DNA-binding domain"/>
    <property type="match status" value="1"/>
</dbReference>
<dbReference type="AlphaFoldDB" id="A0AAN6MHX4"/>
<comment type="caution">
    <text evidence="4">The sequence shown here is derived from an EMBL/GenBank/DDBJ whole genome shotgun (WGS) entry which is preliminary data.</text>
</comment>
<feature type="domain" description="Zn(2)-C6 fungal-type" evidence="3">
    <location>
        <begin position="10"/>
        <end position="38"/>
    </location>
</feature>
<dbReference type="PANTHER" id="PTHR38791:SF5">
    <property type="entry name" value="TRANSCRIPTION FACTOR DBAG-RELATED"/>
    <property type="match status" value="1"/>
</dbReference>
<dbReference type="Pfam" id="PF00172">
    <property type="entry name" value="Zn_clus"/>
    <property type="match status" value="1"/>
</dbReference>
<dbReference type="PANTHER" id="PTHR38791">
    <property type="entry name" value="ZN(II)2CYS6 TRANSCRIPTION FACTOR (EUROFUNG)-RELATED-RELATED"/>
    <property type="match status" value="1"/>
</dbReference>
<dbReference type="SUPFAM" id="SSF57701">
    <property type="entry name" value="Zn2/Cys6 DNA-binding domain"/>
    <property type="match status" value="1"/>
</dbReference>
<reference evidence="4" key="2">
    <citation type="submission" date="2023-05" db="EMBL/GenBank/DDBJ databases">
        <authorList>
            <consortium name="Lawrence Berkeley National Laboratory"/>
            <person name="Steindorff A."/>
            <person name="Hensen N."/>
            <person name="Bonometti L."/>
            <person name="Westerberg I."/>
            <person name="Brannstrom I.O."/>
            <person name="Guillou S."/>
            <person name="Cros-Aarteil S."/>
            <person name="Calhoun S."/>
            <person name="Haridas S."/>
            <person name="Kuo A."/>
            <person name="Mondo S."/>
            <person name="Pangilinan J."/>
            <person name="Riley R."/>
            <person name="Labutti K."/>
            <person name="Andreopoulos B."/>
            <person name="Lipzen A."/>
            <person name="Chen C."/>
            <person name="Yanf M."/>
            <person name="Daum C."/>
            <person name="Ng V."/>
            <person name="Clum A."/>
            <person name="Ohm R."/>
            <person name="Martin F."/>
            <person name="Silar P."/>
            <person name="Natvig D."/>
            <person name="Lalanne C."/>
            <person name="Gautier V."/>
            <person name="Ament-Velasquez S.L."/>
            <person name="Kruys A."/>
            <person name="Hutchinson M.I."/>
            <person name="Powell A.J."/>
            <person name="Barry K."/>
            <person name="Miller A.N."/>
            <person name="Grigoriev I.V."/>
            <person name="Debuchy R."/>
            <person name="Gladieux P."/>
            <person name="Thoren M.H."/>
            <person name="Johannesson H."/>
        </authorList>
    </citation>
    <scope>NUCLEOTIDE SEQUENCE</scope>
    <source>
        <strain evidence="4">CBS 103.79</strain>
    </source>
</reference>
<feature type="compositionally biased region" description="Low complexity" evidence="2">
    <location>
        <begin position="69"/>
        <end position="95"/>
    </location>
</feature>
<evidence type="ECO:0000256" key="1">
    <source>
        <dbReference type="ARBA" id="ARBA00023242"/>
    </source>
</evidence>
<keyword evidence="1" id="KW-0539">Nucleus</keyword>
<accession>A0AAN6MHX4</accession>
<reference evidence="4" key="1">
    <citation type="journal article" date="2023" name="Mol. Phylogenet. Evol.">
        <title>Genome-scale phylogeny and comparative genomics of the fungal order Sordariales.</title>
        <authorList>
            <person name="Hensen N."/>
            <person name="Bonometti L."/>
            <person name="Westerberg I."/>
            <person name="Brannstrom I.O."/>
            <person name="Guillou S."/>
            <person name="Cros-Aarteil S."/>
            <person name="Calhoun S."/>
            <person name="Haridas S."/>
            <person name="Kuo A."/>
            <person name="Mondo S."/>
            <person name="Pangilinan J."/>
            <person name="Riley R."/>
            <person name="LaButti K."/>
            <person name="Andreopoulos B."/>
            <person name="Lipzen A."/>
            <person name="Chen C."/>
            <person name="Yan M."/>
            <person name="Daum C."/>
            <person name="Ng V."/>
            <person name="Clum A."/>
            <person name="Steindorff A."/>
            <person name="Ohm R.A."/>
            <person name="Martin F."/>
            <person name="Silar P."/>
            <person name="Natvig D.O."/>
            <person name="Lalanne C."/>
            <person name="Gautier V."/>
            <person name="Ament-Velasquez S.L."/>
            <person name="Kruys A."/>
            <person name="Hutchinson M.I."/>
            <person name="Powell A.J."/>
            <person name="Barry K."/>
            <person name="Miller A.N."/>
            <person name="Grigoriev I.V."/>
            <person name="Debuchy R."/>
            <person name="Gladieux P."/>
            <person name="Hiltunen Thoren M."/>
            <person name="Johannesson H."/>
        </authorList>
    </citation>
    <scope>NUCLEOTIDE SEQUENCE</scope>
    <source>
        <strain evidence="4">CBS 103.79</strain>
    </source>
</reference>
<feature type="region of interest" description="Disordered" evidence="2">
    <location>
        <begin position="66"/>
        <end position="116"/>
    </location>
</feature>
<evidence type="ECO:0000313" key="5">
    <source>
        <dbReference type="Proteomes" id="UP001303889"/>
    </source>
</evidence>
<dbReference type="InterPro" id="IPR001138">
    <property type="entry name" value="Zn2Cys6_DnaBD"/>
</dbReference>
<evidence type="ECO:0000256" key="2">
    <source>
        <dbReference type="SAM" id="MobiDB-lite"/>
    </source>
</evidence>
<evidence type="ECO:0000259" key="3">
    <source>
        <dbReference type="PROSITE" id="PS50048"/>
    </source>
</evidence>
<feature type="compositionally biased region" description="Low complexity" evidence="2">
    <location>
        <begin position="552"/>
        <end position="563"/>
    </location>
</feature>
<protein>
    <submittedName>
        <fullName evidence="4">White-opaque regulator 1</fullName>
    </submittedName>
</protein>